<dbReference type="HOGENOM" id="CLU_1646257_0_0_1"/>
<protein>
    <submittedName>
        <fullName evidence="1 2">Uncharacterized protein</fullName>
    </submittedName>
</protein>
<accession>A0A0C3Y1D2</accession>
<accession>G7LEN0</accession>
<gene>
    <name evidence="1" type="ordered locus">MTR_8g062420</name>
</gene>
<dbReference type="EnsemblPlants" id="AET03075">
    <property type="protein sequence ID" value="AET03075"/>
    <property type="gene ID" value="MTR_8g062420"/>
</dbReference>
<evidence type="ECO:0000313" key="2">
    <source>
        <dbReference type="EnsemblPlants" id="AET03075"/>
    </source>
</evidence>
<evidence type="ECO:0000313" key="3">
    <source>
        <dbReference type="Proteomes" id="UP000002051"/>
    </source>
</evidence>
<dbReference type="PaxDb" id="3880-AET03075"/>
<reference evidence="1 3" key="2">
    <citation type="journal article" date="2014" name="BMC Genomics">
        <title>An improved genome release (version Mt4.0) for the model legume Medicago truncatula.</title>
        <authorList>
            <person name="Tang H."/>
            <person name="Krishnakumar V."/>
            <person name="Bidwell S."/>
            <person name="Rosen B."/>
            <person name="Chan A."/>
            <person name="Zhou S."/>
            <person name="Gentzbittel L."/>
            <person name="Childs K.L."/>
            <person name="Yandell M."/>
            <person name="Gundlach H."/>
            <person name="Mayer K.F."/>
            <person name="Schwartz D.C."/>
            <person name="Town C.D."/>
        </authorList>
    </citation>
    <scope>GENOME REANNOTATION</scope>
    <source>
        <strain evidence="2 3">cv. Jemalong A17</strain>
    </source>
</reference>
<organism evidence="1 3">
    <name type="scientific">Medicago truncatula</name>
    <name type="common">Barrel medic</name>
    <name type="synonym">Medicago tribuloides</name>
    <dbReference type="NCBI Taxonomy" id="3880"/>
    <lineage>
        <taxon>Eukaryota</taxon>
        <taxon>Viridiplantae</taxon>
        <taxon>Streptophyta</taxon>
        <taxon>Embryophyta</taxon>
        <taxon>Tracheophyta</taxon>
        <taxon>Spermatophyta</taxon>
        <taxon>Magnoliopsida</taxon>
        <taxon>eudicotyledons</taxon>
        <taxon>Gunneridae</taxon>
        <taxon>Pentapetalae</taxon>
        <taxon>rosids</taxon>
        <taxon>fabids</taxon>
        <taxon>Fabales</taxon>
        <taxon>Fabaceae</taxon>
        <taxon>Papilionoideae</taxon>
        <taxon>50 kb inversion clade</taxon>
        <taxon>NPAAA clade</taxon>
        <taxon>Hologalegina</taxon>
        <taxon>IRL clade</taxon>
        <taxon>Trifolieae</taxon>
        <taxon>Medicago</taxon>
    </lineage>
</organism>
<name>G7LEN0_MEDTR</name>
<evidence type="ECO:0000313" key="1">
    <source>
        <dbReference type="EMBL" id="AET03075.2"/>
    </source>
</evidence>
<reference evidence="2" key="3">
    <citation type="submission" date="2015-04" db="UniProtKB">
        <authorList>
            <consortium name="EnsemblPlants"/>
        </authorList>
    </citation>
    <scope>IDENTIFICATION</scope>
    <source>
        <strain evidence="2">cv. Jemalong A17</strain>
    </source>
</reference>
<dbReference type="Proteomes" id="UP000002051">
    <property type="component" value="Chromosome 8"/>
</dbReference>
<sequence>MARNVGSEERRGFSFIYPDASPFLQLGNLSPLHALYDTCRIDAHHHFDETHVLLTGIRKISGTTGFVVIALEDKWQVECPGVIKRICRSYEGCCLPMYDILFRELHVELPFTTFEGSYSRIEGSDVPIIVTNPNLINSTMGSQSSYMVDAIRDATINQILS</sequence>
<dbReference type="AlphaFoldDB" id="G7LEN0"/>
<reference evidence="1 3" key="1">
    <citation type="journal article" date="2011" name="Nature">
        <title>The Medicago genome provides insight into the evolution of rhizobial symbioses.</title>
        <authorList>
            <person name="Young N.D."/>
            <person name="Debelle F."/>
            <person name="Oldroyd G.E."/>
            <person name="Geurts R."/>
            <person name="Cannon S.B."/>
            <person name="Udvardi M.K."/>
            <person name="Benedito V.A."/>
            <person name="Mayer K.F."/>
            <person name="Gouzy J."/>
            <person name="Schoof H."/>
            <person name="Van de Peer Y."/>
            <person name="Proost S."/>
            <person name="Cook D.R."/>
            <person name="Meyers B.C."/>
            <person name="Spannagl M."/>
            <person name="Cheung F."/>
            <person name="De Mita S."/>
            <person name="Krishnakumar V."/>
            <person name="Gundlach H."/>
            <person name="Zhou S."/>
            <person name="Mudge J."/>
            <person name="Bharti A.K."/>
            <person name="Murray J.D."/>
            <person name="Naoumkina M.A."/>
            <person name="Rosen B."/>
            <person name="Silverstein K.A."/>
            <person name="Tang H."/>
            <person name="Rombauts S."/>
            <person name="Zhao P.X."/>
            <person name="Zhou P."/>
            <person name="Barbe V."/>
            <person name="Bardou P."/>
            <person name="Bechner M."/>
            <person name="Bellec A."/>
            <person name="Berger A."/>
            <person name="Berges H."/>
            <person name="Bidwell S."/>
            <person name="Bisseling T."/>
            <person name="Choisne N."/>
            <person name="Couloux A."/>
            <person name="Denny R."/>
            <person name="Deshpande S."/>
            <person name="Dai X."/>
            <person name="Doyle J.J."/>
            <person name="Dudez A.M."/>
            <person name="Farmer A.D."/>
            <person name="Fouteau S."/>
            <person name="Franken C."/>
            <person name="Gibelin C."/>
            <person name="Gish J."/>
            <person name="Goldstein S."/>
            <person name="Gonzalez A.J."/>
            <person name="Green P.J."/>
            <person name="Hallab A."/>
            <person name="Hartog M."/>
            <person name="Hua A."/>
            <person name="Humphray S.J."/>
            <person name="Jeong D.H."/>
            <person name="Jing Y."/>
            <person name="Jocker A."/>
            <person name="Kenton S.M."/>
            <person name="Kim D.J."/>
            <person name="Klee K."/>
            <person name="Lai H."/>
            <person name="Lang C."/>
            <person name="Lin S."/>
            <person name="Macmil S.L."/>
            <person name="Magdelenat G."/>
            <person name="Matthews L."/>
            <person name="McCorrison J."/>
            <person name="Monaghan E.L."/>
            <person name="Mun J.H."/>
            <person name="Najar F.Z."/>
            <person name="Nicholson C."/>
            <person name="Noirot C."/>
            <person name="O'Bleness M."/>
            <person name="Paule C.R."/>
            <person name="Poulain J."/>
            <person name="Prion F."/>
            <person name="Qin B."/>
            <person name="Qu C."/>
            <person name="Retzel E.F."/>
            <person name="Riddle C."/>
            <person name="Sallet E."/>
            <person name="Samain S."/>
            <person name="Samson N."/>
            <person name="Sanders I."/>
            <person name="Saurat O."/>
            <person name="Scarpelli C."/>
            <person name="Schiex T."/>
            <person name="Segurens B."/>
            <person name="Severin A.J."/>
            <person name="Sherrier D.J."/>
            <person name="Shi R."/>
            <person name="Sims S."/>
            <person name="Singer S.R."/>
            <person name="Sinharoy S."/>
            <person name="Sterck L."/>
            <person name="Viollet A."/>
            <person name="Wang B.B."/>
            <person name="Wang K."/>
            <person name="Wang M."/>
            <person name="Wang X."/>
            <person name="Warfsmann J."/>
            <person name="Weissenbach J."/>
            <person name="White D.D."/>
            <person name="White J.D."/>
            <person name="Wiley G.B."/>
            <person name="Wincker P."/>
            <person name="Xing Y."/>
            <person name="Yang L."/>
            <person name="Yao Z."/>
            <person name="Ying F."/>
            <person name="Zhai J."/>
            <person name="Zhou L."/>
            <person name="Zuber A."/>
            <person name="Denarie J."/>
            <person name="Dixon R.A."/>
            <person name="May G.D."/>
            <person name="Schwartz D.C."/>
            <person name="Rogers J."/>
            <person name="Quetier F."/>
            <person name="Town C.D."/>
            <person name="Roe B.A."/>
        </authorList>
    </citation>
    <scope>NUCLEOTIDE SEQUENCE [LARGE SCALE GENOMIC DNA]</scope>
    <source>
        <strain evidence="1">A17</strain>
        <strain evidence="2 3">cv. Jemalong A17</strain>
    </source>
</reference>
<proteinExistence type="predicted"/>
<keyword evidence="3" id="KW-1185">Reference proteome</keyword>
<dbReference type="EMBL" id="CM001224">
    <property type="protein sequence ID" value="AET03075.2"/>
    <property type="molecule type" value="Genomic_DNA"/>
</dbReference>